<reference evidence="1" key="9">
    <citation type="submission" date="2012-08" db="EMBL/GenBank/DDBJ databases">
        <title>The Second Rice Annotation Project Meeting (RAP2).</title>
        <authorList>
            <consortium name="The Rice Annotation Project (RAP)"/>
        </authorList>
    </citation>
    <scope>NUCLEOTIDE SEQUENCE</scope>
</reference>
<reference evidence="1" key="5">
    <citation type="journal article" date="2008" name="Nucleic Acids Res.">
        <title>The Rice Annotation Project Database (RAP-DB): 2008 update.</title>
        <authorList>
            <consortium name="The Rice Annotation Project (RAP)"/>
            <person name="Tanaka T."/>
            <person name="Antonio B.A."/>
            <person name="Kikuchi S."/>
            <person name="Matsumoto T."/>
            <person name="Nagamura Y."/>
            <person name="Numa H."/>
            <person name="Sakai H."/>
            <person name="Wu J."/>
            <person name="Itoh T."/>
            <person name="Sasaki T."/>
            <person name="Aono R."/>
            <person name="Fujii Y."/>
            <person name="Habara T."/>
            <person name="Harada E."/>
            <person name="Kanno M."/>
            <person name="Kawahara Y."/>
            <person name="Kawashima H."/>
            <person name="Kubooka H."/>
            <person name="Matsuya A."/>
            <person name="Nakaoka H."/>
            <person name="Saichi N."/>
            <person name="Sanbonmatsu R."/>
            <person name="Sato Y."/>
            <person name="Shinso Y."/>
            <person name="Suzuki M."/>
            <person name="Takeda J."/>
            <person name="Tanino M."/>
            <person name="Todokoro F."/>
            <person name="Yamaguchi K."/>
            <person name="Yamamoto N."/>
            <person name="Yamasaki C."/>
            <person name="Imanishi T."/>
            <person name="Okido T."/>
            <person name="Tada M."/>
            <person name="Ikeo K."/>
            <person name="Tateno Y."/>
            <person name="Gojobori T."/>
            <person name="Lin Y.C."/>
            <person name="Wei F.J."/>
            <person name="Hsing Y.I."/>
            <person name="Zhao Q."/>
            <person name="Han B."/>
            <person name="Kramer M.R."/>
            <person name="McCombie R.W."/>
            <person name="Lonsdale D."/>
            <person name="O'Donovan C.C."/>
            <person name="Whitfield E.J."/>
            <person name="Apweiler R."/>
            <person name="Koyanagi K.O."/>
            <person name="Khurana J.P."/>
            <person name="Raghuvanshi S."/>
            <person name="Singh N.K."/>
            <person name="Tyagi A.K."/>
            <person name="Haberer G."/>
            <person name="Fujisawa M."/>
            <person name="Hosokawa S."/>
            <person name="Ito Y."/>
            <person name="Ikawa H."/>
            <person name="Shibata M."/>
            <person name="Yamamoto M."/>
            <person name="Bruskiewich R.M."/>
            <person name="Hoen D.R."/>
            <person name="Bureau TE."/>
            <person name="Namiki N."/>
            <person name="Ohyanagi H."/>
            <person name="Sakai Y."/>
            <person name="Nobushima S."/>
            <person name="Sakata K."/>
            <person name="Barrero R.A."/>
            <person name="Sato Y."/>
            <person name="Souvorov A."/>
            <person name="Smith-White B."/>
            <person name="Tatusova T."/>
            <person name="An S."/>
            <person name="An G."/>
            <person name="OOta S."/>
            <person name="Fuks G."/>
            <person name="Messing J."/>
            <person name="Christie K.R."/>
            <person name="Lieberherr D."/>
            <person name="Kim H."/>
            <person name="Zuccolo A."/>
            <person name="Wing R.A."/>
            <person name="Nobuta K."/>
            <person name="Green P.J."/>
            <person name="Lu C."/>
            <person name="Meyers BC."/>
            <person name="Chaparro C."/>
            <person name="Piegu B."/>
            <person name="Panaud O."/>
            <person name="Echeverria M."/>
        </authorList>
    </citation>
    <scope>NUCLEOTIDE SEQUENCE</scope>
</reference>
<reference evidence="2" key="7">
    <citation type="submission" date="2008-12" db="EMBL/GenBank/DDBJ databases">
        <title>Improved gene annotation of the rice (Oryza sativa) genomes.</title>
        <authorList>
            <person name="Wang J."/>
            <person name="Li R."/>
            <person name="Fan W."/>
            <person name="Huang Q."/>
            <person name="Zhang J."/>
            <person name="Zhou Y."/>
            <person name="Hu Y."/>
            <person name="Zi S."/>
            <person name="Li J."/>
            <person name="Ni P."/>
            <person name="Zheng H."/>
            <person name="Zhang Y."/>
            <person name="Zhao M."/>
            <person name="Hao Q."/>
            <person name="McDermott J."/>
            <person name="Samudrala R."/>
            <person name="Kristiansen K."/>
            <person name="Wong G.K.-S."/>
        </authorList>
    </citation>
    <scope>NUCLEOTIDE SEQUENCE</scope>
</reference>
<organism evidence="2">
    <name type="scientific">Oryza sativa subsp. japonica</name>
    <name type="common">Rice</name>
    <dbReference type="NCBI Taxonomy" id="39947"/>
    <lineage>
        <taxon>Eukaryota</taxon>
        <taxon>Viridiplantae</taxon>
        <taxon>Streptophyta</taxon>
        <taxon>Embryophyta</taxon>
        <taxon>Tracheophyta</taxon>
        <taxon>Spermatophyta</taxon>
        <taxon>Magnoliopsida</taxon>
        <taxon>Liliopsida</taxon>
        <taxon>Poales</taxon>
        <taxon>Poaceae</taxon>
        <taxon>BOP clade</taxon>
        <taxon>Oryzoideae</taxon>
        <taxon>Oryzeae</taxon>
        <taxon>Oryzinae</taxon>
        <taxon>Oryza</taxon>
        <taxon>Oryza sativa</taxon>
    </lineage>
</organism>
<evidence type="ECO:0000313" key="3">
    <source>
        <dbReference type="Proteomes" id="UP000000763"/>
    </source>
</evidence>
<reference evidence="3" key="6">
    <citation type="journal article" date="2008" name="Nucleic Acids Res.">
        <title>The rice annotation project database (RAP-DB): 2008 update.</title>
        <authorList>
            <consortium name="The rice annotation project (RAP)"/>
        </authorList>
    </citation>
    <scope>GENOME REANNOTATION</scope>
    <source>
        <strain evidence="3">cv. Nipponbare</strain>
    </source>
</reference>
<dbReference type="EMBL" id="AP008210">
    <property type="protein sequence ID" value="BAH92816.1"/>
    <property type="molecule type" value="Genomic_DNA"/>
</dbReference>
<name>A0A0P0WEM8_ORYSJ</name>
<dbReference type="AlphaFoldDB" id="A0A0P0WEM8"/>
<dbReference type="Proteomes" id="UP000007752">
    <property type="component" value="Chromosome 4"/>
</dbReference>
<gene>
    <name evidence="1" type="ordered locus">Os04g0611000</name>
    <name evidence="2" type="ORF">OsJ_16119</name>
</gene>
<evidence type="ECO:0000313" key="1">
    <source>
        <dbReference type="EMBL" id="BAH92816.1"/>
    </source>
</evidence>
<dbReference type="Gramene" id="Os04t0611000-01">
    <property type="protein sequence ID" value="Os04t0611000-01"/>
    <property type="gene ID" value="Os04g0611000"/>
</dbReference>
<protein>
    <submittedName>
        <fullName evidence="1">Os04g0611000 protein</fullName>
    </submittedName>
</protein>
<evidence type="ECO:0000313" key="2">
    <source>
        <dbReference type="EMBL" id="EEE61661.1"/>
    </source>
</evidence>
<proteinExistence type="predicted"/>
<reference evidence="1" key="8">
    <citation type="submission" date="2012-08" db="EMBL/GenBank/DDBJ databases">
        <title>Oryza sativa nipponbare(GA3) genomic DNA, chromosome 4.</title>
        <authorList>
            <consortium name="IRGSP(International Rice Genome Sequencing Project)"/>
        </authorList>
    </citation>
    <scope>NUCLEOTIDE SEQUENCE</scope>
</reference>
<reference evidence="2" key="2">
    <citation type="journal article" date="2005" name="PLoS Biol.">
        <title>The genomes of Oryza sativa: a history of duplications.</title>
        <authorList>
            <person name="Yu J."/>
            <person name="Wang J."/>
            <person name="Lin W."/>
            <person name="Li S."/>
            <person name="Li H."/>
            <person name="Zhou J."/>
            <person name="Ni P."/>
            <person name="Dong W."/>
            <person name="Hu S."/>
            <person name="Zeng C."/>
            <person name="Zhang J."/>
            <person name="Zhang Y."/>
            <person name="Li R."/>
            <person name="Xu Z."/>
            <person name="Li S."/>
            <person name="Li X."/>
            <person name="Zheng H."/>
            <person name="Cong L."/>
            <person name="Lin L."/>
            <person name="Yin J."/>
            <person name="Geng J."/>
            <person name="Li G."/>
            <person name="Shi J."/>
            <person name="Liu J."/>
            <person name="Lv H."/>
            <person name="Li J."/>
            <person name="Wang J."/>
            <person name="Deng Y."/>
            <person name="Ran L."/>
            <person name="Shi X."/>
            <person name="Wang X."/>
            <person name="Wu Q."/>
            <person name="Li C."/>
            <person name="Ren X."/>
            <person name="Wang J."/>
            <person name="Wang X."/>
            <person name="Li D."/>
            <person name="Liu D."/>
            <person name="Zhang X."/>
            <person name="Ji Z."/>
            <person name="Zhao W."/>
            <person name="Sun Y."/>
            <person name="Zhang Z."/>
            <person name="Bao J."/>
            <person name="Han Y."/>
            <person name="Dong L."/>
            <person name="Ji J."/>
            <person name="Chen P."/>
            <person name="Wu S."/>
            <person name="Liu J."/>
            <person name="Xiao Y."/>
            <person name="Bu D."/>
            <person name="Tan J."/>
            <person name="Yang L."/>
            <person name="Ye C."/>
            <person name="Zhang J."/>
            <person name="Xu J."/>
            <person name="Zhou Y."/>
            <person name="Yu Y."/>
            <person name="Zhang B."/>
            <person name="Zhuang S."/>
            <person name="Wei H."/>
            <person name="Liu B."/>
            <person name="Lei M."/>
            <person name="Yu H."/>
            <person name="Li Y."/>
            <person name="Xu H."/>
            <person name="Wei S."/>
            <person name="He X."/>
            <person name="Fang L."/>
            <person name="Zhang Z."/>
            <person name="Zhang Y."/>
            <person name="Huang X."/>
            <person name="Su Z."/>
            <person name="Tong W."/>
            <person name="Li J."/>
            <person name="Tong Z."/>
            <person name="Li S."/>
            <person name="Ye J."/>
            <person name="Wang L."/>
            <person name="Fang L."/>
            <person name="Lei T."/>
            <person name="Chen C."/>
            <person name="Chen H."/>
            <person name="Xu Z."/>
            <person name="Li H."/>
            <person name="Huang H."/>
            <person name="Zhang F."/>
            <person name="Xu H."/>
            <person name="Li N."/>
            <person name="Zhao C."/>
            <person name="Li S."/>
            <person name="Dong L."/>
            <person name="Huang Y."/>
            <person name="Li L."/>
            <person name="Xi Y."/>
            <person name="Qi Q."/>
            <person name="Li W."/>
            <person name="Zhang B."/>
            <person name="Hu W."/>
            <person name="Zhang Y."/>
            <person name="Tian X."/>
            <person name="Jiao Y."/>
            <person name="Liang X."/>
            <person name="Jin J."/>
            <person name="Gao L."/>
            <person name="Zheng W."/>
            <person name="Hao B."/>
            <person name="Liu S."/>
            <person name="Wang W."/>
            <person name="Yuan L."/>
            <person name="Cao M."/>
            <person name="McDermott J."/>
            <person name="Samudrala R."/>
            <person name="Wang J."/>
            <person name="Wong G.K."/>
            <person name="Yang H."/>
        </authorList>
    </citation>
    <scope>NUCLEOTIDE SEQUENCE [LARGE SCALE GENOMIC DNA]</scope>
</reference>
<reference evidence="1 3" key="1">
    <citation type="journal article" date="2005" name="Nature">
        <title>The map-based sequence of the rice genome.</title>
        <authorList>
            <consortium name="International rice genome sequencing project (IRGSP)"/>
            <person name="Matsumoto T."/>
            <person name="Wu J."/>
            <person name="Kanamori H."/>
            <person name="Katayose Y."/>
            <person name="Fujisawa M."/>
            <person name="Namiki N."/>
            <person name="Mizuno H."/>
            <person name="Yamamoto K."/>
            <person name="Antonio B.A."/>
            <person name="Baba T."/>
            <person name="Sakata K."/>
            <person name="Nagamura Y."/>
            <person name="Aoki H."/>
            <person name="Arikawa K."/>
            <person name="Arita K."/>
            <person name="Bito T."/>
            <person name="Chiden Y."/>
            <person name="Fujitsuka N."/>
            <person name="Fukunaka R."/>
            <person name="Hamada M."/>
            <person name="Harada C."/>
            <person name="Hayashi A."/>
            <person name="Hijishita S."/>
            <person name="Honda M."/>
            <person name="Hosokawa S."/>
            <person name="Ichikawa Y."/>
            <person name="Idonuma A."/>
            <person name="Iijima M."/>
            <person name="Ikeda M."/>
            <person name="Ikeno M."/>
            <person name="Ito K."/>
            <person name="Ito S."/>
            <person name="Ito T."/>
            <person name="Ito Y."/>
            <person name="Ito Y."/>
            <person name="Iwabuchi A."/>
            <person name="Kamiya K."/>
            <person name="Karasawa W."/>
            <person name="Kurita K."/>
            <person name="Katagiri S."/>
            <person name="Kikuta A."/>
            <person name="Kobayashi H."/>
            <person name="Kobayashi N."/>
            <person name="Machita K."/>
            <person name="Maehara T."/>
            <person name="Masukawa M."/>
            <person name="Mizubayashi T."/>
            <person name="Mukai Y."/>
            <person name="Nagasaki H."/>
            <person name="Nagata Y."/>
            <person name="Naito S."/>
            <person name="Nakashima M."/>
            <person name="Nakama Y."/>
            <person name="Nakamichi Y."/>
            <person name="Nakamura M."/>
            <person name="Meguro A."/>
            <person name="Negishi M."/>
            <person name="Ohta I."/>
            <person name="Ohta T."/>
            <person name="Okamoto M."/>
            <person name="Ono N."/>
            <person name="Saji S."/>
            <person name="Sakaguchi M."/>
            <person name="Sakai K."/>
            <person name="Shibata M."/>
            <person name="Shimokawa T."/>
            <person name="Song J."/>
            <person name="Takazaki Y."/>
            <person name="Terasawa K."/>
            <person name="Tsugane M."/>
            <person name="Tsuji K."/>
            <person name="Ueda S."/>
            <person name="Waki K."/>
            <person name="Yamagata H."/>
            <person name="Yamamoto M."/>
            <person name="Yamamoto S."/>
            <person name="Yamane H."/>
            <person name="Yoshiki S."/>
            <person name="Yoshihara R."/>
            <person name="Yukawa K."/>
            <person name="Zhong H."/>
            <person name="Yano M."/>
            <person name="Yuan Q."/>
            <person name="Ouyang S."/>
            <person name="Liu J."/>
            <person name="Jones K.M."/>
            <person name="Gansberger K."/>
            <person name="Moffat K."/>
            <person name="Hill J."/>
            <person name="Bera J."/>
            <person name="Fadrosh D."/>
            <person name="Jin S."/>
            <person name="Johri S."/>
            <person name="Kim M."/>
            <person name="Overton L."/>
            <person name="Reardon M."/>
            <person name="Tsitrin T."/>
            <person name="Vuong H."/>
            <person name="Weaver B."/>
            <person name="Ciecko A."/>
            <person name="Tallon L."/>
            <person name="Jackson J."/>
            <person name="Pai G."/>
            <person name="Aken S.V."/>
            <person name="Utterback T."/>
            <person name="Reidmuller S."/>
            <person name="Feldblyum T."/>
            <person name="Hsiao J."/>
            <person name="Zismann V."/>
            <person name="Iobst S."/>
            <person name="de Vazeille A.R."/>
            <person name="Buell C.R."/>
            <person name="Ying K."/>
            <person name="Li Y."/>
            <person name="Lu T."/>
            <person name="Huang Y."/>
            <person name="Zhao Q."/>
            <person name="Feng Q."/>
            <person name="Zhang L."/>
            <person name="Zhu J."/>
            <person name="Weng Q."/>
            <person name="Mu J."/>
            <person name="Lu Y."/>
            <person name="Fan D."/>
            <person name="Liu Y."/>
            <person name="Guan J."/>
            <person name="Zhang Y."/>
            <person name="Yu S."/>
            <person name="Liu X."/>
            <person name="Zhang Y."/>
            <person name="Hong G."/>
            <person name="Han B."/>
            <person name="Choisne N."/>
            <person name="Demange N."/>
            <person name="Orjeda G."/>
            <person name="Samain S."/>
            <person name="Cattolico L."/>
            <person name="Pelletier E."/>
            <person name="Couloux A."/>
            <person name="Segurens B."/>
            <person name="Wincker P."/>
            <person name="D'Hont A."/>
            <person name="Scarpelli C."/>
            <person name="Weissenbach J."/>
            <person name="Salanoubat M."/>
            <person name="Quetier F."/>
            <person name="Yu Y."/>
            <person name="Kim H.R."/>
            <person name="Rambo T."/>
            <person name="Currie J."/>
            <person name="Collura K."/>
            <person name="Luo M."/>
            <person name="Yang T."/>
            <person name="Ammiraju J.S.S."/>
            <person name="Engler F."/>
            <person name="Soderlund C."/>
            <person name="Wing R.A."/>
            <person name="Palmer L.E."/>
            <person name="de la Bastide M."/>
            <person name="Spiegel L."/>
            <person name="Nascimento L."/>
            <person name="Zutavern T."/>
            <person name="O'Shaughnessy A."/>
            <person name="Dike S."/>
            <person name="Dedhia N."/>
            <person name="Preston R."/>
            <person name="Balija V."/>
            <person name="McCombie W.R."/>
            <person name="Chow T."/>
            <person name="Chen H."/>
            <person name="Chung M."/>
            <person name="Chen C."/>
            <person name="Shaw J."/>
            <person name="Wu H."/>
            <person name="Hsiao K."/>
            <person name="Chao Y."/>
            <person name="Chu M."/>
            <person name="Cheng C."/>
            <person name="Hour A."/>
            <person name="Lee P."/>
            <person name="Lin S."/>
            <person name="Lin Y."/>
            <person name="Liou J."/>
            <person name="Liu S."/>
            <person name="Hsing Y."/>
            <person name="Raghuvanshi S."/>
            <person name="Mohanty A."/>
            <person name="Bharti A.K."/>
            <person name="Gaur A."/>
            <person name="Gupta V."/>
            <person name="Kumar D."/>
            <person name="Ravi V."/>
            <person name="Vij S."/>
            <person name="Kapur A."/>
            <person name="Khurana P."/>
            <person name="Khurana P."/>
            <person name="Khurana J.P."/>
            <person name="Tyagi A.K."/>
            <person name="Gaikwad K."/>
            <person name="Singh A."/>
            <person name="Dalal V."/>
            <person name="Srivastava S."/>
            <person name="Dixit A."/>
            <person name="Pal A.K."/>
            <person name="Ghazi I.A."/>
            <person name="Yadav M."/>
            <person name="Pandit A."/>
            <person name="Bhargava A."/>
            <person name="Sureshbabu K."/>
            <person name="Batra K."/>
            <person name="Sharma T.R."/>
            <person name="Mohapatra T."/>
            <person name="Singh N.K."/>
            <person name="Messing J."/>
            <person name="Nelson A.B."/>
            <person name="Fuks G."/>
            <person name="Kavchok S."/>
            <person name="Keizer G."/>
            <person name="Linton E."/>
            <person name="Llaca V."/>
            <person name="Song R."/>
            <person name="Tanyolac B."/>
            <person name="Young S."/>
            <person name="Ho-Il K."/>
            <person name="Hahn J.H."/>
            <person name="Sangsakoo G."/>
            <person name="Vanavichit A."/>
            <person name="de Mattos Luiz.A.T."/>
            <person name="Zimmer P.D."/>
            <person name="Malone G."/>
            <person name="Dellagostin O."/>
            <person name="de Oliveira A.C."/>
            <person name="Bevan M."/>
            <person name="Bancroft I."/>
            <person name="Minx P."/>
            <person name="Cordum H."/>
            <person name="Wilson R."/>
            <person name="Cheng Z."/>
            <person name="Jin W."/>
            <person name="Jiang J."/>
            <person name="Leong S.A."/>
            <person name="Iwama H."/>
            <person name="Gojobori T."/>
            <person name="Itoh T."/>
            <person name="Niimura Y."/>
            <person name="Fujii Y."/>
            <person name="Habara T."/>
            <person name="Sakai H."/>
            <person name="Sato Y."/>
            <person name="Wilson G."/>
            <person name="Kumar K."/>
            <person name="McCouch S."/>
            <person name="Juretic N."/>
            <person name="Hoen D."/>
            <person name="Wright S."/>
            <person name="Bruskiewich R."/>
            <person name="Bureau T."/>
            <person name="Miyao A."/>
            <person name="Hirochika H."/>
            <person name="Nishikawa T."/>
            <person name="Kadowaki K."/>
            <person name="Sugiura M."/>
            <person name="Burr B."/>
            <person name="Sasaki T."/>
        </authorList>
    </citation>
    <scope>NUCLEOTIDE SEQUENCE [LARGE SCALE GENOMIC DNA]</scope>
    <source>
        <strain evidence="3">cv. Nipponbare</strain>
    </source>
</reference>
<dbReference type="EMBL" id="CM000141">
    <property type="protein sequence ID" value="EEE61661.1"/>
    <property type="molecule type" value="Genomic_DNA"/>
</dbReference>
<accession>A0A0P0WEM8</accession>
<sequence length="236" mass="26330">MPLRQLTYQLIVCCRLTLTGRTKIRRRPTVFSIRHEPPSIDLSNFFSVSTMLENDGRCLGSLKKGEQNHSLTSWCSEHSMKSSKNLSKSWKNFFKTNSAYSSQQDSTRAASSGTVSCGIGSLLFWNATAPTTCTGCSAESQTTVPCTQMQDQNKEKIEINTCAGLRPFHGCCIVMSSHKITPKLYTSHFSFDGSPRRNSGAIHSGCSFQEQWMIRANNFNGRLLLELGRLLLELGR</sequence>
<dbReference type="KEGG" id="dosa:Os04g0611000"/>
<dbReference type="Proteomes" id="UP000000763">
    <property type="component" value="Chromosome 4"/>
</dbReference>
<reference evidence="1" key="4">
    <citation type="journal article" date="2007" name="Genome Res.">
        <title>Curated Genome Annotation of Oryza sativa ssp. japonica and Comparative Genome Analysis with Arabidopsis thaliana.</title>
        <authorList>
            <consortium name="The Rice Annotation Project (RAP)"/>
            <person name="Itoh T."/>
            <person name="Tanaka T."/>
            <person name="Barrero R.A."/>
            <person name="Yamasaki C."/>
            <person name="Fujii Y."/>
            <person name="Hilton P.B."/>
            <person name="Antonio B.A."/>
            <person name="Aono H."/>
            <person name="Apweiler R."/>
            <person name="Bruskiewich R."/>
            <person name="Bureau T."/>
            <person name="Burr F."/>
            <person name="Costa de Oliveira A."/>
            <person name="Fuks G."/>
            <person name="Habara T."/>
            <person name="Haberer G."/>
            <person name="Han B."/>
            <person name="Harada E."/>
            <person name="Hiraki A.T."/>
            <person name="Hirochika H."/>
            <person name="Hoen D."/>
            <person name="Hokari H."/>
            <person name="Hosokawa S."/>
            <person name="Hsing Y."/>
            <person name="Ikawa H."/>
            <person name="Ikeo K."/>
            <person name="Imanishi T."/>
            <person name="Ito Y."/>
            <person name="Jaiswal P."/>
            <person name="Kanno M."/>
            <person name="Kawahara Y."/>
            <person name="Kawamura T."/>
            <person name="Kawashima H."/>
            <person name="Khurana J.P."/>
            <person name="Kikuchi S."/>
            <person name="Komatsu S."/>
            <person name="Koyanagi K.O."/>
            <person name="Kubooka H."/>
            <person name="Lieberherr D."/>
            <person name="Lin Y.C."/>
            <person name="Lonsdale D."/>
            <person name="Matsumoto T."/>
            <person name="Matsuya A."/>
            <person name="McCombie W.R."/>
            <person name="Messing J."/>
            <person name="Miyao A."/>
            <person name="Mulder N."/>
            <person name="Nagamura Y."/>
            <person name="Nam J."/>
            <person name="Namiki N."/>
            <person name="Numa H."/>
            <person name="Nurimoto S."/>
            <person name="O'donovan C."/>
            <person name="Ohyanagi H."/>
            <person name="Okido T."/>
            <person name="Oota S."/>
            <person name="Osato N."/>
            <person name="Palmer L.E."/>
            <person name="Quetier F."/>
            <person name="Raghuvanshi S."/>
            <person name="Saichi N."/>
            <person name="Sakai H."/>
            <person name="Sakai Y."/>
            <person name="Sakata K."/>
            <person name="Sakurai T."/>
            <person name="Sato F."/>
            <person name="Sato Y."/>
            <person name="Schoof H."/>
            <person name="Seki M."/>
            <person name="Shibata M."/>
            <person name="Shimizu Y."/>
            <person name="Shinozaki K."/>
            <person name="Shinso Y."/>
            <person name="Singh N.K."/>
            <person name="Smith-White B."/>
            <person name="Takeda J."/>
            <person name="Tanino M."/>
            <person name="Tatusova T."/>
            <person name="Thongjuea S."/>
            <person name="Todokoro F."/>
            <person name="Tsugane M."/>
            <person name="Tyagi A.K."/>
            <person name="Vanavichit A."/>
            <person name="Wang A."/>
            <person name="Wing R.A."/>
            <person name="Yamaguchi K."/>
            <person name="Yamamoto M."/>
            <person name="Yamamoto N."/>
            <person name="Yu Y."/>
            <person name="Zhang H."/>
            <person name="Zhao Q."/>
            <person name="Higo K."/>
            <person name="Burr B."/>
            <person name="Gojobori T."/>
            <person name="Sasaki T."/>
        </authorList>
    </citation>
    <scope>NUCLEOTIDE SEQUENCE</scope>
</reference>
<reference evidence="1" key="3">
    <citation type="journal article" date="2006" name="Nucleic Acids Res.">
        <title>The Rice Annotation Project Database (RAP-DB): hub for Oryza sativa ssp. japonica genome information.</title>
        <authorList>
            <person name="Ohyanagi H."/>
            <person name="Tanaka T."/>
            <person name="Sakai H."/>
            <person name="Shigemoto Y."/>
            <person name="Yamaguchi K."/>
            <person name="Habara T."/>
            <person name="Fujii Y."/>
            <person name="Antonio B.A."/>
            <person name="Nagamura Y."/>
            <person name="Imanishi T."/>
            <person name="Ikeo K."/>
            <person name="Itoh T."/>
            <person name="Gojobori T."/>
            <person name="Sasaki T."/>
        </authorList>
    </citation>
    <scope>NUCLEOTIDE SEQUENCE</scope>
</reference>